<name>A0A822YYL2_NELNU</name>
<organism evidence="5 6">
    <name type="scientific">Nelumbo nucifera</name>
    <name type="common">Sacred lotus</name>
    <dbReference type="NCBI Taxonomy" id="4432"/>
    <lineage>
        <taxon>Eukaryota</taxon>
        <taxon>Viridiplantae</taxon>
        <taxon>Streptophyta</taxon>
        <taxon>Embryophyta</taxon>
        <taxon>Tracheophyta</taxon>
        <taxon>Spermatophyta</taxon>
        <taxon>Magnoliopsida</taxon>
        <taxon>Proteales</taxon>
        <taxon>Nelumbonaceae</taxon>
        <taxon>Nelumbo</taxon>
    </lineage>
</organism>
<evidence type="ECO:0000313" key="5">
    <source>
        <dbReference type="EMBL" id="DAD36369.1"/>
    </source>
</evidence>
<keyword evidence="3" id="KW-0175">Coiled coil</keyword>
<keyword evidence="1" id="KW-0433">Leucine-rich repeat</keyword>
<dbReference type="Gene3D" id="3.80.10.10">
    <property type="entry name" value="Ribonuclease Inhibitor"/>
    <property type="match status" value="1"/>
</dbReference>
<proteinExistence type="predicted"/>
<sequence>MGEQESLSSRVHELEHRLAETSLEVREVKDDARELRRLLEAFLSNKERSSEGTATTNGRRFPFLETVKPRSCNHSDNKVGCMEMERAALLDFKENLTDRRGHPSSWVGNDCCSWRGIRCNNRTGRVVQLDLGDPCQDGSWGLSSLVELKLGHCQLHSTLLSPPFVNLTSLLDLHLSGNSLNISILPFFLNVSSLVNLDFGYNRPNDPNLSINLNLNLNIIDQSMPPKARKLFANCRV</sequence>
<evidence type="ECO:0000259" key="4">
    <source>
        <dbReference type="Pfam" id="PF08263"/>
    </source>
</evidence>
<dbReference type="PANTHER" id="PTHR48058:SF28">
    <property type="entry name" value="OS04G0122000 PROTEIN"/>
    <property type="match status" value="1"/>
</dbReference>
<dbReference type="PANTHER" id="PTHR48058">
    <property type="entry name" value="LRR RECEPTOR-LIKE SERINE/THREONINE-PROTEIN KINASE FLS2-RELATED"/>
    <property type="match status" value="1"/>
</dbReference>
<accession>A0A822YYL2</accession>
<reference evidence="5 6" key="1">
    <citation type="journal article" date="2020" name="Mol. Biol. Evol.">
        <title>Distinct Expression and Methylation Patterns for Genes with Different Fates following a Single Whole-Genome Duplication in Flowering Plants.</title>
        <authorList>
            <person name="Shi T."/>
            <person name="Rahmani R.S."/>
            <person name="Gugger P.F."/>
            <person name="Wang M."/>
            <person name="Li H."/>
            <person name="Zhang Y."/>
            <person name="Li Z."/>
            <person name="Wang Q."/>
            <person name="Van de Peer Y."/>
            <person name="Marchal K."/>
            <person name="Chen J."/>
        </authorList>
    </citation>
    <scope>NUCLEOTIDE SEQUENCE [LARGE SCALE GENOMIC DNA]</scope>
    <source>
        <tissue evidence="5">Leaf</tissue>
    </source>
</reference>
<gene>
    <name evidence="5" type="ORF">HUJ06_007010</name>
</gene>
<dbReference type="Proteomes" id="UP000607653">
    <property type="component" value="Unassembled WGS sequence"/>
</dbReference>
<evidence type="ECO:0000256" key="3">
    <source>
        <dbReference type="SAM" id="Coils"/>
    </source>
</evidence>
<protein>
    <recommendedName>
        <fullName evidence="4">Leucine-rich repeat-containing N-terminal plant-type domain-containing protein</fullName>
    </recommendedName>
</protein>
<feature type="domain" description="Leucine-rich repeat-containing N-terminal plant-type" evidence="4">
    <location>
        <begin position="84"/>
        <end position="120"/>
    </location>
</feature>
<dbReference type="InterPro" id="IPR013210">
    <property type="entry name" value="LRR_N_plant-typ"/>
</dbReference>
<keyword evidence="6" id="KW-1185">Reference proteome</keyword>
<feature type="coiled-coil region" evidence="3">
    <location>
        <begin position="4"/>
        <end position="45"/>
    </location>
</feature>
<evidence type="ECO:0000256" key="1">
    <source>
        <dbReference type="ARBA" id="ARBA00022614"/>
    </source>
</evidence>
<evidence type="ECO:0000256" key="2">
    <source>
        <dbReference type="ARBA" id="ARBA00022737"/>
    </source>
</evidence>
<dbReference type="AlphaFoldDB" id="A0A822YYL2"/>
<dbReference type="SUPFAM" id="SSF52058">
    <property type="entry name" value="L domain-like"/>
    <property type="match status" value="1"/>
</dbReference>
<keyword evidence="2" id="KW-0677">Repeat</keyword>
<dbReference type="EMBL" id="DUZY01000004">
    <property type="protein sequence ID" value="DAD36369.1"/>
    <property type="molecule type" value="Genomic_DNA"/>
</dbReference>
<dbReference type="InterPro" id="IPR032675">
    <property type="entry name" value="LRR_dom_sf"/>
</dbReference>
<evidence type="ECO:0000313" key="6">
    <source>
        <dbReference type="Proteomes" id="UP000607653"/>
    </source>
</evidence>
<dbReference type="Pfam" id="PF08263">
    <property type="entry name" value="LRRNT_2"/>
    <property type="match status" value="1"/>
</dbReference>
<comment type="caution">
    <text evidence="5">The sequence shown here is derived from an EMBL/GenBank/DDBJ whole genome shotgun (WGS) entry which is preliminary data.</text>
</comment>